<dbReference type="Pfam" id="PF00201">
    <property type="entry name" value="UDPGT"/>
    <property type="match status" value="1"/>
</dbReference>
<comment type="catalytic activity">
    <reaction evidence="6">
        <text>glucuronate acceptor + UDP-alpha-D-glucuronate = acceptor beta-D-glucuronoside + UDP + H(+)</text>
        <dbReference type="Rhea" id="RHEA:21032"/>
        <dbReference type="ChEBI" id="CHEBI:15378"/>
        <dbReference type="ChEBI" id="CHEBI:58052"/>
        <dbReference type="ChEBI" id="CHEBI:58223"/>
        <dbReference type="ChEBI" id="CHEBI:132367"/>
        <dbReference type="ChEBI" id="CHEBI:132368"/>
        <dbReference type="EC" id="2.4.1.17"/>
    </reaction>
</comment>
<organism evidence="9 10">
    <name type="scientific">Ancylostoma ceylanicum</name>
    <dbReference type="NCBI Taxonomy" id="53326"/>
    <lineage>
        <taxon>Eukaryota</taxon>
        <taxon>Metazoa</taxon>
        <taxon>Ecdysozoa</taxon>
        <taxon>Nematoda</taxon>
        <taxon>Chromadorea</taxon>
        <taxon>Rhabditida</taxon>
        <taxon>Rhabditina</taxon>
        <taxon>Rhabditomorpha</taxon>
        <taxon>Strongyloidea</taxon>
        <taxon>Ancylostomatidae</taxon>
        <taxon>Ancylostomatinae</taxon>
        <taxon>Ancylostoma</taxon>
    </lineage>
</organism>
<evidence type="ECO:0000256" key="2">
    <source>
        <dbReference type="ARBA" id="ARBA00012544"/>
    </source>
</evidence>
<name>A0A016VY50_9BILA</name>
<keyword evidence="7" id="KW-0472">Membrane</keyword>
<dbReference type="Proteomes" id="UP000024635">
    <property type="component" value="Unassembled WGS sequence"/>
</dbReference>
<dbReference type="OrthoDB" id="5835829at2759"/>
<dbReference type="GO" id="GO:0015020">
    <property type="term" value="F:glucuronosyltransferase activity"/>
    <property type="evidence" value="ECO:0007669"/>
    <property type="project" value="UniProtKB-EC"/>
</dbReference>
<evidence type="ECO:0000256" key="5">
    <source>
        <dbReference type="ARBA" id="ARBA00022729"/>
    </source>
</evidence>
<comment type="caution">
    <text evidence="9">The sequence shown here is derived from an EMBL/GenBank/DDBJ whole genome shotgun (WGS) entry which is preliminary data.</text>
</comment>
<feature type="chain" id="PRO_5001493945" description="glucuronosyltransferase" evidence="8">
    <location>
        <begin position="19"/>
        <end position="530"/>
    </location>
</feature>
<dbReference type="STRING" id="53326.A0A016VY50"/>
<dbReference type="EMBL" id="JARK01001339">
    <property type="protein sequence ID" value="EYC31678.1"/>
    <property type="molecule type" value="Genomic_DNA"/>
</dbReference>
<protein>
    <recommendedName>
        <fullName evidence="2">glucuronosyltransferase</fullName>
        <ecNumber evidence="2">2.4.1.17</ecNumber>
    </recommendedName>
</protein>
<evidence type="ECO:0000256" key="4">
    <source>
        <dbReference type="ARBA" id="ARBA00022679"/>
    </source>
</evidence>
<dbReference type="AlphaFoldDB" id="A0A016VY50"/>
<proteinExistence type="inferred from homology"/>
<keyword evidence="4" id="KW-0808">Transferase</keyword>
<evidence type="ECO:0000256" key="1">
    <source>
        <dbReference type="ARBA" id="ARBA00009995"/>
    </source>
</evidence>
<dbReference type="Gene3D" id="3.40.50.2000">
    <property type="entry name" value="Glycogen Phosphorylase B"/>
    <property type="match status" value="1"/>
</dbReference>
<evidence type="ECO:0000313" key="10">
    <source>
        <dbReference type="Proteomes" id="UP000024635"/>
    </source>
</evidence>
<dbReference type="FunFam" id="3.40.50.2000:FF:000021">
    <property type="entry name" value="UDP-glucuronosyltransferase"/>
    <property type="match status" value="1"/>
</dbReference>
<evidence type="ECO:0000256" key="6">
    <source>
        <dbReference type="ARBA" id="ARBA00047475"/>
    </source>
</evidence>
<dbReference type="CDD" id="cd03784">
    <property type="entry name" value="GT1_Gtf-like"/>
    <property type="match status" value="1"/>
</dbReference>
<keyword evidence="3" id="KW-0328">Glycosyltransferase</keyword>
<keyword evidence="10" id="KW-1185">Reference proteome</keyword>
<dbReference type="InterPro" id="IPR002213">
    <property type="entry name" value="UDP_glucos_trans"/>
</dbReference>
<evidence type="ECO:0000256" key="3">
    <source>
        <dbReference type="ARBA" id="ARBA00022676"/>
    </source>
</evidence>
<dbReference type="PANTHER" id="PTHR48043">
    <property type="entry name" value="EG:EG0003.4 PROTEIN-RELATED"/>
    <property type="match status" value="1"/>
</dbReference>
<keyword evidence="7" id="KW-1133">Transmembrane helix</keyword>
<evidence type="ECO:0000313" key="9">
    <source>
        <dbReference type="EMBL" id="EYC31678.1"/>
    </source>
</evidence>
<keyword evidence="5 8" id="KW-0732">Signal</keyword>
<dbReference type="InterPro" id="IPR050271">
    <property type="entry name" value="UDP-glycosyltransferase"/>
</dbReference>
<comment type="similarity">
    <text evidence="1">Belongs to the UDP-glycosyltransferase family.</text>
</comment>
<dbReference type="SUPFAM" id="SSF53756">
    <property type="entry name" value="UDP-Glycosyltransferase/glycogen phosphorylase"/>
    <property type="match status" value="1"/>
</dbReference>
<keyword evidence="7" id="KW-0812">Transmembrane</keyword>
<evidence type="ECO:0000256" key="8">
    <source>
        <dbReference type="SAM" id="SignalP"/>
    </source>
</evidence>
<gene>
    <name evidence="9" type="primary">Acey_s0003.g1179</name>
    <name evidence="9" type="ORF">Y032_0003g1179</name>
</gene>
<evidence type="ECO:0000256" key="7">
    <source>
        <dbReference type="SAM" id="Phobius"/>
    </source>
</evidence>
<feature type="transmembrane region" description="Helical" evidence="7">
    <location>
        <begin position="496"/>
        <end position="519"/>
    </location>
</feature>
<dbReference type="EC" id="2.4.1.17" evidence="2"/>
<accession>A0A016VY50</accession>
<reference evidence="10" key="1">
    <citation type="journal article" date="2015" name="Nat. Genet.">
        <title>The genome and transcriptome of the zoonotic hookworm Ancylostoma ceylanicum identify infection-specific gene families.</title>
        <authorList>
            <person name="Schwarz E.M."/>
            <person name="Hu Y."/>
            <person name="Antoshechkin I."/>
            <person name="Miller M.M."/>
            <person name="Sternberg P.W."/>
            <person name="Aroian R.V."/>
        </authorList>
    </citation>
    <scope>NUCLEOTIDE SEQUENCE</scope>
    <source>
        <strain evidence="10">HY135</strain>
    </source>
</reference>
<dbReference type="PANTHER" id="PTHR48043:SF23">
    <property type="entry name" value="UDP-GLUCURONOSYLTRANSFERASE"/>
    <property type="match status" value="1"/>
</dbReference>
<sequence length="530" mass="60408">MQIKLLLMLLSSLHVADSYKILVYSAPLSFSHMQFVGRIADILQEAGHDVTVFHPRREMLPESAISTAAKHAIFELPDELKDKMSTKNMDFWDKNTGTVSFQLKFVEAFTQLQVEVCDLVLSENRTMDELRNEHFDVGITEFIGACGFGLFDRIGVNHIIVASAVGVSGTMNNFFDMPNLPSITPYFIDFFVNFVKRSFLSLFTDKMNFIERTINFITARIADSISDYITRRYENVWKRHGALPKLEDYRAKINYILSNSDEFLHFPQPTTAKVVHIGGITIPEAPQLTEEFQLVMEQKDRAGVVYISLGSLVPTTKMPTYFREAIFHVARTFPQITFLWKTDVNDTVPKIPNLHTFPWLPQLSILAHPNFLCFVSHAGLNSLLELTRSGKPSILVPIFGDQFGNARLVEAKNTTIVLTKEDFNNQTFEAALRQIVEDESFSIRAKRLASLMLNKPFPLKERLLSTVEFSSKHGKIENLDIYGTNFNILQYYCIDVIAFLAILSALSLIFSVLLCKLCLRKTLLRKMKEE</sequence>
<feature type="signal peptide" evidence="8">
    <location>
        <begin position="1"/>
        <end position="18"/>
    </location>
</feature>